<protein>
    <submittedName>
        <fullName evidence="1">RRQRL motif-containing zinc-binding protein</fullName>
    </submittedName>
</protein>
<evidence type="ECO:0000313" key="1">
    <source>
        <dbReference type="EMBL" id="MFD0287723.1"/>
    </source>
</evidence>
<proteinExistence type="predicted"/>
<dbReference type="NCBIfam" id="NF041638">
    <property type="entry name" value="QRL_CxxC_CxxC"/>
    <property type="match status" value="1"/>
</dbReference>
<accession>A0ABW2VTF3</accession>
<evidence type="ECO:0000313" key="2">
    <source>
        <dbReference type="Proteomes" id="UP001596957"/>
    </source>
</evidence>
<organism evidence="1 2">
    <name type="scientific">Streptomyces lutosisoli</name>
    <dbReference type="NCBI Taxonomy" id="2665721"/>
    <lineage>
        <taxon>Bacteria</taxon>
        <taxon>Bacillati</taxon>
        <taxon>Actinomycetota</taxon>
        <taxon>Actinomycetes</taxon>
        <taxon>Kitasatosporales</taxon>
        <taxon>Streptomycetaceae</taxon>
        <taxon>Streptomyces</taxon>
    </lineage>
</organism>
<dbReference type="RefSeq" id="WP_381255999.1">
    <property type="nucleotide sequence ID" value="NZ_JBHTBI010000014.1"/>
</dbReference>
<keyword evidence="2" id="KW-1185">Reference proteome</keyword>
<sequence length="127" mass="13932">MPTTSLRYWDPEGEKFGIPTWPWGMGPDPEVMATERQLKARGLRPAGQAAAGQIGWRIRGGDRFANLFLVALAKKKRPMTPAMWASIRKALAARRVCPVCNTAKDYDISRKTGVCNDCPESGLEAAA</sequence>
<comment type="caution">
    <text evidence="1">The sequence shown here is derived from an EMBL/GenBank/DDBJ whole genome shotgun (WGS) entry which is preliminary data.</text>
</comment>
<dbReference type="InterPro" id="IPR048142">
    <property type="entry name" value="QRL_CxxC_CxxC"/>
</dbReference>
<name>A0ABW2VTF3_9ACTN</name>
<dbReference type="Proteomes" id="UP001596957">
    <property type="component" value="Unassembled WGS sequence"/>
</dbReference>
<dbReference type="EMBL" id="JBHTEC010000004">
    <property type="protein sequence ID" value="MFD0287723.1"/>
    <property type="molecule type" value="Genomic_DNA"/>
</dbReference>
<gene>
    <name evidence="1" type="ORF">ACFQZP_40090</name>
</gene>
<reference evidence="2" key="1">
    <citation type="journal article" date="2019" name="Int. J. Syst. Evol. Microbiol.">
        <title>The Global Catalogue of Microorganisms (GCM) 10K type strain sequencing project: providing services to taxonomists for standard genome sequencing and annotation.</title>
        <authorList>
            <consortium name="The Broad Institute Genomics Platform"/>
            <consortium name="The Broad Institute Genome Sequencing Center for Infectious Disease"/>
            <person name="Wu L."/>
            <person name="Ma J."/>
        </authorList>
    </citation>
    <scope>NUCLEOTIDE SEQUENCE [LARGE SCALE GENOMIC DNA]</scope>
    <source>
        <strain evidence="2">CGMCC 4.7198</strain>
    </source>
</reference>